<dbReference type="EMBL" id="CP159218">
    <property type="protein sequence ID" value="XCG62210.1"/>
    <property type="molecule type" value="Genomic_DNA"/>
</dbReference>
<dbReference type="PROSITE" id="PS51819">
    <property type="entry name" value="VOC"/>
    <property type="match status" value="1"/>
</dbReference>
<organism evidence="2">
    <name type="scientific">Nakamurella sp. A5-74</name>
    <dbReference type="NCBI Taxonomy" id="3158264"/>
    <lineage>
        <taxon>Bacteria</taxon>
        <taxon>Bacillati</taxon>
        <taxon>Actinomycetota</taxon>
        <taxon>Actinomycetes</taxon>
        <taxon>Nakamurellales</taxon>
        <taxon>Nakamurellaceae</taxon>
        <taxon>Nakamurella</taxon>
    </lineage>
</organism>
<dbReference type="Gene3D" id="3.10.180.10">
    <property type="entry name" value="2,3-Dihydroxybiphenyl 1,2-Dioxygenase, domain 1"/>
    <property type="match status" value="1"/>
</dbReference>
<accession>A0AAU8DL23</accession>
<evidence type="ECO:0000313" key="2">
    <source>
        <dbReference type="EMBL" id="XCG62210.1"/>
    </source>
</evidence>
<dbReference type="RefSeq" id="WP_353647825.1">
    <property type="nucleotide sequence ID" value="NZ_CP159218.1"/>
</dbReference>
<dbReference type="SUPFAM" id="SSF54593">
    <property type="entry name" value="Glyoxalase/Bleomycin resistance protein/Dihydroxybiphenyl dioxygenase"/>
    <property type="match status" value="1"/>
</dbReference>
<name>A0AAU8DL23_9ACTN</name>
<protein>
    <submittedName>
        <fullName evidence="2">VOC family protein</fullName>
    </submittedName>
</protein>
<dbReference type="Pfam" id="PF00903">
    <property type="entry name" value="Glyoxalase"/>
    <property type="match status" value="1"/>
</dbReference>
<reference evidence="2" key="1">
    <citation type="submission" date="2024-05" db="EMBL/GenBank/DDBJ databases">
        <authorList>
            <person name="Cai S.Y."/>
            <person name="Jin L.M."/>
            <person name="Li H.R."/>
        </authorList>
    </citation>
    <scope>NUCLEOTIDE SEQUENCE</scope>
    <source>
        <strain evidence="2">A5-74</strain>
    </source>
</reference>
<dbReference type="InterPro" id="IPR029068">
    <property type="entry name" value="Glyas_Bleomycin-R_OHBP_Dase"/>
</dbReference>
<gene>
    <name evidence="2" type="ORF">ABLG96_13115</name>
</gene>
<feature type="domain" description="VOC" evidence="1">
    <location>
        <begin position="3"/>
        <end position="115"/>
    </location>
</feature>
<dbReference type="InterPro" id="IPR037523">
    <property type="entry name" value="VOC_core"/>
</dbReference>
<dbReference type="AlphaFoldDB" id="A0AAU8DL23"/>
<dbReference type="InterPro" id="IPR004360">
    <property type="entry name" value="Glyas_Fos-R_dOase_dom"/>
</dbReference>
<sequence>MSAVRRVVPIVGVSDLATSAAAYRDVLGLVEVMNHGWIATFADPDGRHQVSLLTRDATAAVDPQLSVEVDDVDAAHHRALAAGLEIVHPLTDETWGVRRFFFRDAGGTVVNVLSHPPGTLDG</sequence>
<proteinExistence type="predicted"/>
<evidence type="ECO:0000259" key="1">
    <source>
        <dbReference type="PROSITE" id="PS51819"/>
    </source>
</evidence>